<dbReference type="CDD" id="cd05830">
    <property type="entry name" value="Sortase_E"/>
    <property type="match status" value="1"/>
</dbReference>
<organism evidence="4 5">
    <name type="scientific">Demequina zhanjiangensis</name>
    <dbReference type="NCBI Taxonomy" id="3051659"/>
    <lineage>
        <taxon>Bacteria</taxon>
        <taxon>Bacillati</taxon>
        <taxon>Actinomycetota</taxon>
        <taxon>Actinomycetes</taxon>
        <taxon>Micrococcales</taxon>
        <taxon>Demequinaceae</taxon>
        <taxon>Demequina</taxon>
    </lineage>
</organism>
<dbReference type="InterPro" id="IPR005754">
    <property type="entry name" value="Sortase"/>
</dbReference>
<keyword evidence="3" id="KW-0472">Membrane</keyword>
<keyword evidence="3" id="KW-0812">Transmembrane</keyword>
<keyword evidence="5" id="KW-1185">Reference proteome</keyword>
<dbReference type="Pfam" id="PF04203">
    <property type="entry name" value="Sortase"/>
    <property type="match status" value="1"/>
</dbReference>
<dbReference type="RefSeq" id="WP_301126919.1">
    <property type="nucleotide sequence ID" value="NZ_JAUHPV010000002.1"/>
</dbReference>
<dbReference type="EMBL" id="JAUHPV010000002">
    <property type="protein sequence ID" value="MDN4472405.1"/>
    <property type="molecule type" value="Genomic_DNA"/>
</dbReference>
<evidence type="ECO:0000256" key="1">
    <source>
        <dbReference type="ARBA" id="ARBA00022801"/>
    </source>
</evidence>
<feature type="transmembrane region" description="Helical" evidence="3">
    <location>
        <begin position="32"/>
        <end position="56"/>
    </location>
</feature>
<accession>A0ABT8FZT8</accession>
<dbReference type="InterPro" id="IPR023365">
    <property type="entry name" value="Sortase_dom-sf"/>
</dbReference>
<sequence>MTQDTDTTPPSSGSTPREPRHRASGPRALDRVLGVTGELMIAAGVLLGLFVVWQLFYTDVTADREQSQIVEDFVAGITAAEPETTASAAPAVDVVETIPAEFQFTDDPPQMDQPAHAETFAVMYVPRWGEDYVKPIAQGVDKAQVLNVIGIGHYPDTAMPGELGNFAVAGHRTTYGKPFSDIDMLDLGDDVVVQTDEAWFVYEVVNHEIVLPTDVQVIAPVPNQPGAEADGHYLTMTSCHPRFSAAQRWIVHAELKYWAPVGHGVPAEMREDLS</sequence>
<evidence type="ECO:0000313" key="4">
    <source>
        <dbReference type="EMBL" id="MDN4472405.1"/>
    </source>
</evidence>
<dbReference type="Proteomes" id="UP001172738">
    <property type="component" value="Unassembled WGS sequence"/>
</dbReference>
<feature type="region of interest" description="Disordered" evidence="2">
    <location>
        <begin position="1"/>
        <end position="27"/>
    </location>
</feature>
<dbReference type="Gene3D" id="2.40.260.10">
    <property type="entry name" value="Sortase"/>
    <property type="match status" value="1"/>
</dbReference>
<reference evidence="4" key="1">
    <citation type="submission" date="2023-06" db="EMBL/GenBank/DDBJ databases">
        <title>SYSU T00b26.</title>
        <authorList>
            <person name="Gao L."/>
            <person name="Fang B.-Z."/>
            <person name="Li W.-J."/>
        </authorList>
    </citation>
    <scope>NUCLEOTIDE SEQUENCE</scope>
    <source>
        <strain evidence="4">SYSU T00b26</strain>
    </source>
</reference>
<evidence type="ECO:0000256" key="3">
    <source>
        <dbReference type="SAM" id="Phobius"/>
    </source>
</evidence>
<proteinExistence type="predicted"/>
<dbReference type="InterPro" id="IPR042003">
    <property type="entry name" value="Sortase_E"/>
</dbReference>
<dbReference type="SUPFAM" id="SSF63817">
    <property type="entry name" value="Sortase"/>
    <property type="match status" value="1"/>
</dbReference>
<evidence type="ECO:0000313" key="5">
    <source>
        <dbReference type="Proteomes" id="UP001172738"/>
    </source>
</evidence>
<feature type="compositionally biased region" description="Low complexity" evidence="2">
    <location>
        <begin position="7"/>
        <end position="16"/>
    </location>
</feature>
<evidence type="ECO:0000256" key="2">
    <source>
        <dbReference type="SAM" id="MobiDB-lite"/>
    </source>
</evidence>
<keyword evidence="3" id="KW-1133">Transmembrane helix</keyword>
<dbReference type="InterPro" id="IPR053465">
    <property type="entry name" value="Sortase_Class_E"/>
</dbReference>
<protein>
    <submittedName>
        <fullName evidence="4">Class E sortase</fullName>
    </submittedName>
</protein>
<gene>
    <name evidence="4" type="ORF">QQX04_05295</name>
</gene>
<comment type="caution">
    <text evidence="4">The sequence shown here is derived from an EMBL/GenBank/DDBJ whole genome shotgun (WGS) entry which is preliminary data.</text>
</comment>
<name>A0ABT8FZT8_9MICO</name>
<dbReference type="NCBIfam" id="TIGR01076">
    <property type="entry name" value="sortase_fam"/>
    <property type="match status" value="1"/>
</dbReference>
<keyword evidence="1" id="KW-0378">Hydrolase</keyword>
<dbReference type="NCBIfam" id="NF033747">
    <property type="entry name" value="class_E_sortase"/>
    <property type="match status" value="1"/>
</dbReference>